<feature type="transmembrane region" description="Helical" evidence="6">
    <location>
        <begin position="195"/>
        <end position="212"/>
    </location>
</feature>
<gene>
    <name evidence="8" type="ORF">Lbru_0048</name>
</gene>
<protein>
    <submittedName>
        <fullName evidence="8">Multidrug resistance protein, MFS superfamily</fullName>
    </submittedName>
</protein>
<dbReference type="PANTHER" id="PTHR42718">
    <property type="entry name" value="MAJOR FACILITATOR SUPERFAMILY MULTIDRUG TRANSPORTER MFSC"/>
    <property type="match status" value="1"/>
</dbReference>
<feature type="transmembrane region" description="Helical" evidence="6">
    <location>
        <begin position="63"/>
        <end position="81"/>
    </location>
</feature>
<dbReference type="Pfam" id="PF07690">
    <property type="entry name" value="MFS_1"/>
    <property type="match status" value="1"/>
</dbReference>
<keyword evidence="5 6" id="KW-0472">Membrane</keyword>
<dbReference type="PANTHER" id="PTHR42718:SF9">
    <property type="entry name" value="MAJOR FACILITATOR SUPERFAMILY MULTIDRUG TRANSPORTER MFSC"/>
    <property type="match status" value="1"/>
</dbReference>
<dbReference type="InterPro" id="IPR011701">
    <property type="entry name" value="MFS"/>
</dbReference>
<sequence length="496" mass="56636">MALFILILSIGAVIFNLTLPIMAGLYIVGDLGSSPFLSVYSVSFFCIGNALSIPLGKPCMTRLSAVQLYLVCLVLMTFFSWQCATSQDYFHFVLFRLLEGLASGPLYLLILGELIPSICSPQKQANLLPFLFICFTFIPVLGASWGGWIAYSSNWRLLFYTNIPFCLFLIAYISYRFKDFHKPVKKIKFDAPGYFFYFVSVLFIGTALITGQELDWFRSTMINFLLATGSISLLFFIVHTCSSSCPIMDFKLLKDFYFSFAMLNIAFLFAIYFAMVILLSLWLKLYVNYTPNWIALIIVTMAFVAWIPIFLNYKRYDPRLPLAVALIFFAISCFYTTSFNTEINFNRIAFSRILAGIGLPLFLPPLFRLSVQHVSPEKSGESANFFHIIRLLSCALGASLFVILWHRRQVFYYERLGENLTSFSHNTISFLNHAQQFHAEGKKALAQLNFFLTRQATALALDDCFYLMGWLSVLLLLILVFTYYPLQLKPKLLTST</sequence>
<dbReference type="STRING" id="29422.Lbru_0048"/>
<evidence type="ECO:0000259" key="7">
    <source>
        <dbReference type="PROSITE" id="PS50850"/>
    </source>
</evidence>
<evidence type="ECO:0000256" key="3">
    <source>
        <dbReference type="ARBA" id="ARBA00022692"/>
    </source>
</evidence>
<dbReference type="RefSeq" id="WP_058440169.1">
    <property type="nucleotide sequence ID" value="NZ_CAAAHU010000017.1"/>
</dbReference>
<feature type="transmembrane region" description="Helical" evidence="6">
    <location>
        <begin position="293"/>
        <end position="313"/>
    </location>
</feature>
<dbReference type="EMBL" id="LNXV01000001">
    <property type="protein sequence ID" value="KTC87230.1"/>
    <property type="molecule type" value="Genomic_DNA"/>
</dbReference>
<organism evidence="8 9">
    <name type="scientific">Legionella brunensis</name>
    <dbReference type="NCBI Taxonomy" id="29422"/>
    <lineage>
        <taxon>Bacteria</taxon>
        <taxon>Pseudomonadati</taxon>
        <taxon>Pseudomonadota</taxon>
        <taxon>Gammaproteobacteria</taxon>
        <taxon>Legionellales</taxon>
        <taxon>Legionellaceae</taxon>
        <taxon>Legionella</taxon>
    </lineage>
</organism>
<feature type="transmembrane region" description="Helical" evidence="6">
    <location>
        <begin position="257"/>
        <end position="281"/>
    </location>
</feature>
<evidence type="ECO:0000256" key="2">
    <source>
        <dbReference type="ARBA" id="ARBA00022448"/>
    </source>
</evidence>
<dbReference type="GO" id="GO:0022857">
    <property type="term" value="F:transmembrane transporter activity"/>
    <property type="evidence" value="ECO:0007669"/>
    <property type="project" value="InterPro"/>
</dbReference>
<keyword evidence="9" id="KW-1185">Reference proteome</keyword>
<feature type="transmembrane region" description="Helical" evidence="6">
    <location>
        <begin position="388"/>
        <end position="406"/>
    </location>
</feature>
<feature type="transmembrane region" description="Helical" evidence="6">
    <location>
        <begin position="127"/>
        <end position="151"/>
    </location>
</feature>
<feature type="transmembrane region" description="Helical" evidence="6">
    <location>
        <begin position="465"/>
        <end position="486"/>
    </location>
</feature>
<feature type="transmembrane region" description="Helical" evidence="6">
    <location>
        <begin position="224"/>
        <end position="245"/>
    </location>
</feature>
<feature type="transmembrane region" description="Helical" evidence="6">
    <location>
        <begin position="157"/>
        <end position="175"/>
    </location>
</feature>
<feature type="transmembrane region" description="Helical" evidence="6">
    <location>
        <begin position="320"/>
        <end position="337"/>
    </location>
</feature>
<accession>A0A0W0SV22</accession>
<feature type="domain" description="Major facilitator superfamily (MFS) profile" evidence="7">
    <location>
        <begin position="1"/>
        <end position="487"/>
    </location>
</feature>
<comment type="subcellular location">
    <subcellularLocation>
        <location evidence="1">Membrane</location>
        <topology evidence="1">Multi-pass membrane protein</topology>
    </subcellularLocation>
</comment>
<evidence type="ECO:0000313" key="8">
    <source>
        <dbReference type="EMBL" id="KTC87230.1"/>
    </source>
</evidence>
<dbReference type="SUPFAM" id="SSF103473">
    <property type="entry name" value="MFS general substrate transporter"/>
    <property type="match status" value="1"/>
</dbReference>
<evidence type="ECO:0000256" key="5">
    <source>
        <dbReference type="ARBA" id="ARBA00023136"/>
    </source>
</evidence>
<keyword evidence="3 6" id="KW-0812">Transmembrane</keyword>
<comment type="caution">
    <text evidence="8">The sequence shown here is derived from an EMBL/GenBank/DDBJ whole genome shotgun (WGS) entry which is preliminary data.</text>
</comment>
<feature type="transmembrane region" description="Helical" evidence="6">
    <location>
        <begin position="349"/>
        <end position="367"/>
    </location>
</feature>
<keyword evidence="4 6" id="KW-1133">Transmembrane helix</keyword>
<dbReference type="Proteomes" id="UP000054742">
    <property type="component" value="Unassembled WGS sequence"/>
</dbReference>
<feature type="transmembrane region" description="Helical" evidence="6">
    <location>
        <begin position="36"/>
        <end position="56"/>
    </location>
</feature>
<evidence type="ECO:0000256" key="6">
    <source>
        <dbReference type="SAM" id="Phobius"/>
    </source>
</evidence>
<dbReference type="PROSITE" id="PS50850">
    <property type="entry name" value="MFS"/>
    <property type="match status" value="1"/>
</dbReference>
<dbReference type="PATRIC" id="fig|29422.6.peg.49"/>
<dbReference type="InterPro" id="IPR020846">
    <property type="entry name" value="MFS_dom"/>
</dbReference>
<dbReference type="InterPro" id="IPR036259">
    <property type="entry name" value="MFS_trans_sf"/>
</dbReference>
<evidence type="ECO:0000313" key="9">
    <source>
        <dbReference type="Proteomes" id="UP000054742"/>
    </source>
</evidence>
<dbReference type="GO" id="GO:0016020">
    <property type="term" value="C:membrane"/>
    <property type="evidence" value="ECO:0007669"/>
    <property type="project" value="UniProtKB-SubCell"/>
</dbReference>
<keyword evidence="2" id="KW-0813">Transport</keyword>
<proteinExistence type="predicted"/>
<dbReference type="Gene3D" id="1.20.1250.20">
    <property type="entry name" value="MFS general substrate transporter like domains"/>
    <property type="match status" value="1"/>
</dbReference>
<name>A0A0W0SV22_9GAMM</name>
<reference evidence="8 9" key="1">
    <citation type="submission" date="2015-11" db="EMBL/GenBank/DDBJ databases">
        <title>Genomic analysis of 38 Legionella species identifies large and diverse effector repertoires.</title>
        <authorList>
            <person name="Burstein D."/>
            <person name="Amaro F."/>
            <person name="Zusman T."/>
            <person name="Lifshitz Z."/>
            <person name="Cohen O."/>
            <person name="Gilbert J.A."/>
            <person name="Pupko T."/>
            <person name="Shuman H.A."/>
            <person name="Segal G."/>
        </authorList>
    </citation>
    <scope>NUCLEOTIDE SEQUENCE [LARGE SCALE GENOMIC DNA]</scope>
    <source>
        <strain evidence="8 9">ATCC 43878</strain>
    </source>
</reference>
<evidence type="ECO:0000256" key="4">
    <source>
        <dbReference type="ARBA" id="ARBA00022989"/>
    </source>
</evidence>
<feature type="transmembrane region" description="Helical" evidence="6">
    <location>
        <begin position="93"/>
        <end position="115"/>
    </location>
</feature>
<dbReference type="AlphaFoldDB" id="A0A0W0SV22"/>
<dbReference type="OrthoDB" id="9812221at2"/>
<evidence type="ECO:0000256" key="1">
    <source>
        <dbReference type="ARBA" id="ARBA00004141"/>
    </source>
</evidence>